<feature type="coiled-coil region" evidence="1">
    <location>
        <begin position="692"/>
        <end position="745"/>
    </location>
</feature>
<feature type="coiled-coil region" evidence="1">
    <location>
        <begin position="623"/>
        <end position="654"/>
    </location>
</feature>
<comment type="caution">
    <text evidence="2">The sequence shown here is derived from an EMBL/GenBank/DDBJ whole genome shotgun (WGS) entry which is preliminary data.</text>
</comment>
<protein>
    <recommendedName>
        <fullName evidence="4">DUF349 domain-containing protein</fullName>
    </recommendedName>
</protein>
<evidence type="ECO:0000313" key="2">
    <source>
        <dbReference type="EMBL" id="MBK1633509.1"/>
    </source>
</evidence>
<dbReference type="Pfam" id="PF03993">
    <property type="entry name" value="DUF349"/>
    <property type="match status" value="3"/>
</dbReference>
<evidence type="ECO:0008006" key="4">
    <source>
        <dbReference type="Google" id="ProtNLM"/>
    </source>
</evidence>
<dbReference type="Proteomes" id="UP000748752">
    <property type="component" value="Unassembled WGS sequence"/>
</dbReference>
<dbReference type="RefSeq" id="WP_200242134.1">
    <property type="nucleotide sequence ID" value="NZ_NRRV01000090.1"/>
</dbReference>
<organism evidence="2 3">
    <name type="scientific">Thiohalocapsa halophila</name>
    <dbReference type="NCBI Taxonomy" id="69359"/>
    <lineage>
        <taxon>Bacteria</taxon>
        <taxon>Pseudomonadati</taxon>
        <taxon>Pseudomonadota</taxon>
        <taxon>Gammaproteobacteria</taxon>
        <taxon>Chromatiales</taxon>
        <taxon>Chromatiaceae</taxon>
        <taxon>Thiohalocapsa</taxon>
    </lineage>
</organism>
<gene>
    <name evidence="2" type="ORF">CKO31_22730</name>
</gene>
<dbReference type="InterPro" id="IPR007139">
    <property type="entry name" value="DUF349"/>
</dbReference>
<dbReference type="EMBL" id="NRRV01000090">
    <property type="protein sequence ID" value="MBK1633509.1"/>
    <property type="molecule type" value="Genomic_DNA"/>
</dbReference>
<evidence type="ECO:0000256" key="1">
    <source>
        <dbReference type="SAM" id="Coils"/>
    </source>
</evidence>
<accession>A0ABS1CNT9</accession>
<keyword evidence="1" id="KW-0175">Coiled coil</keyword>
<evidence type="ECO:0000313" key="3">
    <source>
        <dbReference type="Proteomes" id="UP000748752"/>
    </source>
</evidence>
<proteinExistence type="predicted"/>
<name>A0ABS1CNT9_9GAMM</name>
<keyword evidence="3" id="KW-1185">Reference proteome</keyword>
<sequence length="959" mass="106869">MFFKQLLDKTRSRRPPDAAALIETARNAPDAAARREACRAVVQLQVLQGIADADADAGVRDLAMARFRRLLCGQDEQAPTLAERSATLAALDDETLLAQVAHEAVEPELRRSAIERLQHPEHLATCAVDDPLAANRHAAAERLHDRTALEAVQRRVGKRDKGVYRLVKERLRAMAEAEERPRRLRAAADAVCDKLERLGRYDNWSQDQALLQHLDREWAEIEAALGAELDTERRSRRERLRADFLSAYEAHAAAHAAELAAAEASAADAGRRAELIRALAEASALSDPDALSARLRELARDWEAVADGAPAKDQRAYADAEAAARARQDQLAAERKRRRSAEQLRRDAEDALAAGAFEQRRVQTCERRLKDLRAAGEVPAATIEAVEKLAARLKKHREQMRRKLASLPERLAELDAHFAAGRLKQAEPLYQSIRATLDHAHTAGLPASDTAAAERHLKDIAPQLKELQRWRRWGADTHRQALCEEIERLAADTKHDLEPLAHRLAELQDDWRGLDRNGAPADDALWQRFRAAAETIRNRCKPFYDAQTKLQAANREQREALCRQLEAFLDQVDWARMDWKKAMRAAREMRQAWAALEPAPAAAPGARRRDQRRPLEGRFRKSLRRLEEALDAERERNLAERRELIAQMQRLVDEPDLRAAMESAKALQRQWRPTVTGRKRDENALWQEFRAAADAVFARREAEQRARNAEQDEYLADREAICAALEQATARATDADALRKALREQAQQWQSTEGLRVPKAKIQTLSRRWQQAQDAAHAKLEALTAAARWAQLEALGRRAAWCDETARALVDGTVQALDAAALAAAWEALPAAADTETAQALEDAAALVLAAAGGDADALERLRTHMADAVEARRELCLRLEIAAGVDSPPELEAERMARQVQRLKARLSAGSETADDDADPLALLLRWYAAAPAAEAPDLHARLKCITVALRPADAATA</sequence>
<reference evidence="2 3" key="1">
    <citation type="journal article" date="2020" name="Microorganisms">
        <title>Osmotic Adaptation and Compatible Solute Biosynthesis of Phototrophic Bacteria as Revealed from Genome Analyses.</title>
        <authorList>
            <person name="Imhoff J.F."/>
            <person name="Rahn T."/>
            <person name="Kunzel S."/>
            <person name="Keller A."/>
            <person name="Neulinger S.C."/>
        </authorList>
    </citation>
    <scope>NUCLEOTIDE SEQUENCE [LARGE SCALE GENOMIC DNA]</scope>
    <source>
        <strain evidence="2 3">DSM 6210</strain>
    </source>
</reference>